<dbReference type="EMBL" id="CP026604">
    <property type="protein sequence ID" value="AWB68930.1"/>
    <property type="molecule type" value="Genomic_DNA"/>
</dbReference>
<dbReference type="InterPro" id="IPR023198">
    <property type="entry name" value="PGP-like_dom2"/>
</dbReference>
<dbReference type="GO" id="GO:0005829">
    <property type="term" value="C:cytosol"/>
    <property type="evidence" value="ECO:0007669"/>
    <property type="project" value="TreeGrafter"/>
</dbReference>
<dbReference type="KEGG" id="cate:C2869_05600"/>
<dbReference type="GO" id="GO:0008967">
    <property type="term" value="F:phosphoglycolate phosphatase activity"/>
    <property type="evidence" value="ECO:0007669"/>
    <property type="project" value="TreeGrafter"/>
</dbReference>
<evidence type="ECO:0000313" key="6">
    <source>
        <dbReference type="Proteomes" id="UP000244441"/>
    </source>
</evidence>
<dbReference type="Gene3D" id="1.10.150.240">
    <property type="entry name" value="Putative phosphatase, domain 2"/>
    <property type="match status" value="1"/>
</dbReference>
<dbReference type="PRINTS" id="PR00413">
    <property type="entry name" value="HADHALOGNASE"/>
</dbReference>
<dbReference type="InterPro" id="IPR006439">
    <property type="entry name" value="HAD-SF_hydro_IA"/>
</dbReference>
<dbReference type="Pfam" id="PF13419">
    <property type="entry name" value="HAD_2"/>
    <property type="match status" value="1"/>
</dbReference>
<organism evidence="5 6">
    <name type="scientific">Saccharobesus litoralis</name>
    <dbReference type="NCBI Taxonomy" id="2172099"/>
    <lineage>
        <taxon>Bacteria</taxon>
        <taxon>Pseudomonadati</taxon>
        <taxon>Pseudomonadota</taxon>
        <taxon>Gammaproteobacteria</taxon>
        <taxon>Alteromonadales</taxon>
        <taxon>Alteromonadaceae</taxon>
        <taxon>Saccharobesus</taxon>
    </lineage>
</organism>
<dbReference type="SFLD" id="SFLDG01135">
    <property type="entry name" value="C1.5.6:_HAD__Beta-PGM__Phospha"/>
    <property type="match status" value="1"/>
</dbReference>
<dbReference type="GO" id="GO:0006281">
    <property type="term" value="P:DNA repair"/>
    <property type="evidence" value="ECO:0007669"/>
    <property type="project" value="TreeGrafter"/>
</dbReference>
<keyword evidence="4" id="KW-0119">Carbohydrate metabolism</keyword>
<dbReference type="Gene3D" id="3.40.50.1000">
    <property type="entry name" value="HAD superfamily/HAD-like"/>
    <property type="match status" value="1"/>
</dbReference>
<evidence type="ECO:0000313" key="5">
    <source>
        <dbReference type="EMBL" id="AWB68930.1"/>
    </source>
</evidence>
<accession>A0A2S0VXT4</accession>
<protein>
    <submittedName>
        <fullName evidence="5">Phosphoglycolate phosphatase</fullName>
    </submittedName>
</protein>
<dbReference type="NCBIfam" id="TIGR01509">
    <property type="entry name" value="HAD-SF-IA-v3"/>
    <property type="match status" value="1"/>
</dbReference>
<proteinExistence type="predicted"/>
<dbReference type="AlphaFoldDB" id="A0A2S0VXT4"/>
<dbReference type="InterPro" id="IPR041492">
    <property type="entry name" value="HAD_2"/>
</dbReference>
<dbReference type="OrthoDB" id="9776368at2"/>
<dbReference type="PANTHER" id="PTHR43434:SF23">
    <property type="entry name" value="PHOSPHOGLYCOLATE PHOSPHATASE"/>
    <property type="match status" value="1"/>
</dbReference>
<dbReference type="SFLD" id="SFLDG01129">
    <property type="entry name" value="C1.5:_HAD__Beta-PGM__Phosphata"/>
    <property type="match status" value="1"/>
</dbReference>
<keyword evidence="6" id="KW-1185">Reference proteome</keyword>
<dbReference type="InterPro" id="IPR036412">
    <property type="entry name" value="HAD-like_sf"/>
</dbReference>
<evidence type="ECO:0000256" key="1">
    <source>
        <dbReference type="ARBA" id="ARBA00022723"/>
    </source>
</evidence>
<dbReference type="NCBIfam" id="TIGR01549">
    <property type="entry name" value="HAD-SF-IA-v1"/>
    <property type="match status" value="1"/>
</dbReference>
<evidence type="ECO:0000256" key="3">
    <source>
        <dbReference type="ARBA" id="ARBA00022842"/>
    </source>
</evidence>
<gene>
    <name evidence="5" type="ORF">C2869_05600</name>
</gene>
<dbReference type="SUPFAM" id="SSF56784">
    <property type="entry name" value="HAD-like"/>
    <property type="match status" value="1"/>
</dbReference>
<dbReference type="SFLD" id="SFLDS00003">
    <property type="entry name" value="Haloacid_Dehalogenase"/>
    <property type="match status" value="1"/>
</dbReference>
<evidence type="ECO:0000256" key="2">
    <source>
        <dbReference type="ARBA" id="ARBA00022801"/>
    </source>
</evidence>
<keyword evidence="2" id="KW-0378">Hydrolase</keyword>
<evidence type="ECO:0000256" key="4">
    <source>
        <dbReference type="ARBA" id="ARBA00023277"/>
    </source>
</evidence>
<dbReference type="InterPro" id="IPR050155">
    <property type="entry name" value="HAD-like_hydrolase_sf"/>
</dbReference>
<dbReference type="Proteomes" id="UP000244441">
    <property type="component" value="Chromosome"/>
</dbReference>
<sequence length="222" mass="24997">MITKPQAVLFDLDGTLLDTARDLGNALNAVLRELNYPEKSYDEYRDSASHGSYGMLRIGLGEDYDKLISTELRQKFLDYYESAINQATIAFDGVKQTLLALDEQNIPWGIVTNKPGYLTDQLAIQFPLFKNCQAIVSGDTLPERKPHPAPLLLAAEQMQVDPSQCWYIGDALRDIEAGNNANMLTFVAEWGYTKDTLPTNCWQADYHLDSPFELAKTIKNLR</sequence>
<keyword evidence="3" id="KW-0460">Magnesium</keyword>
<keyword evidence="1" id="KW-0479">Metal-binding</keyword>
<name>A0A2S0VXT4_9ALTE</name>
<dbReference type="InterPro" id="IPR023214">
    <property type="entry name" value="HAD_sf"/>
</dbReference>
<dbReference type="GO" id="GO:0046872">
    <property type="term" value="F:metal ion binding"/>
    <property type="evidence" value="ECO:0007669"/>
    <property type="project" value="UniProtKB-KW"/>
</dbReference>
<dbReference type="PANTHER" id="PTHR43434">
    <property type="entry name" value="PHOSPHOGLYCOLATE PHOSPHATASE"/>
    <property type="match status" value="1"/>
</dbReference>
<reference evidence="5 6" key="1">
    <citation type="submission" date="2018-01" db="EMBL/GenBank/DDBJ databases">
        <title>Genome sequence of a Cantenovulum-like bacteria.</title>
        <authorList>
            <person name="Tan W.R."/>
            <person name="Lau N.-S."/>
            <person name="Go F."/>
            <person name="Amirul A.-A.A."/>
        </authorList>
    </citation>
    <scope>NUCLEOTIDE SEQUENCE [LARGE SCALE GENOMIC DNA]</scope>
    <source>
        <strain evidence="5 6">CCB-QB4</strain>
    </source>
</reference>